<keyword evidence="4 5" id="KW-0472">Membrane</keyword>
<dbReference type="InterPro" id="IPR020846">
    <property type="entry name" value="MFS_dom"/>
</dbReference>
<dbReference type="CDD" id="cd17319">
    <property type="entry name" value="MFS_ExuT_GudP_like"/>
    <property type="match status" value="1"/>
</dbReference>
<feature type="transmembrane region" description="Helical" evidence="5">
    <location>
        <begin position="158"/>
        <end position="179"/>
    </location>
</feature>
<feature type="transmembrane region" description="Helical" evidence="5">
    <location>
        <begin position="74"/>
        <end position="93"/>
    </location>
</feature>
<gene>
    <name evidence="7" type="ORF">AWB79_06752</name>
</gene>
<comment type="subcellular location">
    <subcellularLocation>
        <location evidence="1">Membrane</location>
        <topology evidence="1">Multi-pass membrane protein</topology>
    </subcellularLocation>
</comment>
<protein>
    <submittedName>
        <fullName evidence="7">Major facilitator transporter</fullName>
    </submittedName>
</protein>
<sequence>MSKNLQISRAEELALDQAKPSRQRVLLLFILFIGISVAYLDRVNVAVIAANAQFLADMGIAGQPVKIGLLMSSFLIAYGTANVILSPLGAYLGPRKAMISAYLIICAALVIGGIAGTFAILIATRIMLGIGEGLYYPMQNTFVKNWFPSKERGRANTAWIIGQSLAPAVAMPIFTYLVMTYSWRATFHWSFALSLIPLALLLFFTADTPRRHKRVNQRELEHIEAELACQSIDRNGHRTGKESLRELAGSYVLNYRFWLLMLILATNSILSWGLLSWLPTYLNHERGFSWETMGWMSSLPFIVGLFFKIISGILIDRTGRNAPIIVVSALLCAVGVYSGVVIENNYVAAITIAFGIGASSMQIPAIFTLLQALVPKRAISSAAGTLNGIAVGFGALSPVLIGFSISITGNFSTALYVIIGVILTGGLLAAILATQRL</sequence>
<feature type="transmembrane region" description="Helical" evidence="5">
    <location>
        <begin position="322"/>
        <end position="340"/>
    </location>
</feature>
<reference evidence="7" key="1">
    <citation type="submission" date="2016-01" db="EMBL/GenBank/DDBJ databases">
        <authorList>
            <person name="Peeters C."/>
        </authorList>
    </citation>
    <scope>NUCLEOTIDE SEQUENCE</scope>
    <source>
        <strain evidence="7">LMG 29322</strain>
    </source>
</reference>
<feature type="transmembrane region" description="Helical" evidence="5">
    <location>
        <begin position="413"/>
        <end position="433"/>
    </location>
</feature>
<feature type="transmembrane region" description="Helical" evidence="5">
    <location>
        <begin position="185"/>
        <end position="204"/>
    </location>
</feature>
<dbReference type="PANTHER" id="PTHR11662">
    <property type="entry name" value="SOLUTE CARRIER FAMILY 17"/>
    <property type="match status" value="1"/>
</dbReference>
<dbReference type="OrthoDB" id="8596007at2"/>
<dbReference type="Proteomes" id="UP000054851">
    <property type="component" value="Unassembled WGS sequence"/>
</dbReference>
<name>A0A158DBR1_9BURK</name>
<dbReference type="InterPro" id="IPR050382">
    <property type="entry name" value="MFS_Na/Anion_cotransporter"/>
</dbReference>
<accession>A0A158DBR1</accession>
<evidence type="ECO:0000313" key="8">
    <source>
        <dbReference type="Proteomes" id="UP000054851"/>
    </source>
</evidence>
<dbReference type="PROSITE" id="PS50850">
    <property type="entry name" value="MFS"/>
    <property type="match status" value="1"/>
</dbReference>
<dbReference type="InterPro" id="IPR036259">
    <property type="entry name" value="MFS_trans_sf"/>
</dbReference>
<dbReference type="Pfam" id="PF07690">
    <property type="entry name" value="MFS_1"/>
    <property type="match status" value="1"/>
</dbReference>
<feature type="transmembrane region" description="Helical" evidence="5">
    <location>
        <begin position="99"/>
        <end position="123"/>
    </location>
</feature>
<dbReference type="SUPFAM" id="SSF103473">
    <property type="entry name" value="MFS general substrate transporter"/>
    <property type="match status" value="1"/>
</dbReference>
<dbReference type="RefSeq" id="WP_061171814.1">
    <property type="nucleotide sequence ID" value="NZ_FCOA02000039.1"/>
</dbReference>
<organism evidence="7 8">
    <name type="scientific">Caballeronia hypogeia</name>
    <dbReference type="NCBI Taxonomy" id="1777140"/>
    <lineage>
        <taxon>Bacteria</taxon>
        <taxon>Pseudomonadati</taxon>
        <taxon>Pseudomonadota</taxon>
        <taxon>Betaproteobacteria</taxon>
        <taxon>Burkholderiales</taxon>
        <taxon>Burkholderiaceae</taxon>
        <taxon>Caballeronia</taxon>
    </lineage>
</organism>
<feature type="transmembrane region" description="Helical" evidence="5">
    <location>
        <begin position="386"/>
        <end position="407"/>
    </location>
</feature>
<evidence type="ECO:0000256" key="4">
    <source>
        <dbReference type="ARBA" id="ARBA00023136"/>
    </source>
</evidence>
<evidence type="ECO:0000256" key="5">
    <source>
        <dbReference type="SAM" id="Phobius"/>
    </source>
</evidence>
<proteinExistence type="predicted"/>
<keyword evidence="3 5" id="KW-1133">Transmembrane helix</keyword>
<dbReference type="AlphaFoldDB" id="A0A158DBR1"/>
<evidence type="ECO:0000256" key="2">
    <source>
        <dbReference type="ARBA" id="ARBA00022692"/>
    </source>
</evidence>
<evidence type="ECO:0000313" key="7">
    <source>
        <dbReference type="EMBL" id="SAK91941.1"/>
    </source>
</evidence>
<dbReference type="STRING" id="1777140.AWB79_06752"/>
<dbReference type="Gene3D" id="1.20.1250.20">
    <property type="entry name" value="MFS general substrate transporter like domains"/>
    <property type="match status" value="2"/>
</dbReference>
<feature type="transmembrane region" description="Helical" evidence="5">
    <location>
        <begin position="295"/>
        <end position="315"/>
    </location>
</feature>
<dbReference type="GO" id="GO:0016020">
    <property type="term" value="C:membrane"/>
    <property type="evidence" value="ECO:0007669"/>
    <property type="project" value="UniProtKB-SubCell"/>
</dbReference>
<feature type="transmembrane region" description="Helical" evidence="5">
    <location>
        <begin position="21"/>
        <end position="39"/>
    </location>
</feature>
<dbReference type="InterPro" id="IPR011701">
    <property type="entry name" value="MFS"/>
</dbReference>
<evidence type="ECO:0000259" key="6">
    <source>
        <dbReference type="PROSITE" id="PS50850"/>
    </source>
</evidence>
<feature type="domain" description="Major facilitator superfamily (MFS) profile" evidence="6">
    <location>
        <begin position="27"/>
        <end position="437"/>
    </location>
</feature>
<feature type="transmembrane region" description="Helical" evidence="5">
    <location>
        <begin position="346"/>
        <end position="374"/>
    </location>
</feature>
<dbReference type="GO" id="GO:0022857">
    <property type="term" value="F:transmembrane transporter activity"/>
    <property type="evidence" value="ECO:0007669"/>
    <property type="project" value="InterPro"/>
</dbReference>
<dbReference type="EMBL" id="FCOA02000039">
    <property type="protein sequence ID" value="SAK91941.1"/>
    <property type="molecule type" value="Genomic_DNA"/>
</dbReference>
<keyword evidence="8" id="KW-1185">Reference proteome</keyword>
<keyword evidence="2 5" id="KW-0812">Transmembrane</keyword>
<feature type="transmembrane region" description="Helical" evidence="5">
    <location>
        <begin position="255"/>
        <end position="275"/>
    </location>
</feature>
<evidence type="ECO:0000256" key="3">
    <source>
        <dbReference type="ARBA" id="ARBA00022989"/>
    </source>
</evidence>
<comment type="caution">
    <text evidence="7">The sequence shown here is derived from an EMBL/GenBank/DDBJ whole genome shotgun (WGS) entry which is preliminary data.</text>
</comment>
<dbReference type="PANTHER" id="PTHR11662:SF399">
    <property type="entry name" value="FI19708P1-RELATED"/>
    <property type="match status" value="1"/>
</dbReference>
<evidence type="ECO:0000256" key="1">
    <source>
        <dbReference type="ARBA" id="ARBA00004141"/>
    </source>
</evidence>